<gene>
    <name evidence="6" type="ORF">ACFQPE_10820</name>
</gene>
<reference evidence="6 7" key="1">
    <citation type="journal article" date="2019" name="Int. J. Syst. Evol. Microbiol.">
        <title>The Global Catalogue of Microorganisms (GCM) 10K type strain sequencing project: providing services to taxonomists for standard genome sequencing and annotation.</title>
        <authorList>
            <consortium name="The Broad Institute Genomics Platform"/>
            <consortium name="The Broad Institute Genome Sequencing Center for Infectious Disease"/>
            <person name="Wu L."/>
            <person name="Ma J."/>
        </authorList>
    </citation>
    <scope>NUCLEOTIDE SEQUENCE [LARGE SCALE GENOMIC DNA]</scope>
    <source>
        <strain evidence="6 7">PSR21</strain>
    </source>
</reference>
<evidence type="ECO:0000256" key="2">
    <source>
        <dbReference type="ARBA" id="ARBA00022692"/>
    </source>
</evidence>
<comment type="caution">
    <text evidence="6">The sequence shown here is derived from an EMBL/GenBank/DDBJ whole genome shotgun (WGS) entry which is preliminary data.</text>
</comment>
<proteinExistence type="predicted"/>
<dbReference type="EMBL" id="JBHTBF010000002">
    <property type="protein sequence ID" value="MFC7317279.1"/>
    <property type="molecule type" value="Genomic_DNA"/>
</dbReference>
<sequence length="253" mass="27149">MSDSGEKGNRPVGFGWVRWLLTTDHEAVAYMREVAGSVAAVLLVGLLLFTVSGVWPPLVAIESESMEPHIQKGDLVFVMEEHRFAGDAAVATDGGSTGVVPHGIGEETGYTKFGEAGDVIVYQPDGSDSATPIIHRARFWVDEGENWYDKANPEYVGTADNCEELPACPAPNAGFITKGDNARTNPQYDQVAGIADRPVAPDWIIGTAEFRIPLLGNIRLLFTHLFFDGETVSTFVVSLAGLGAIGVSLLTRD</sequence>
<evidence type="ECO:0000256" key="1">
    <source>
        <dbReference type="ARBA" id="ARBA00004370"/>
    </source>
</evidence>
<dbReference type="GO" id="GO:0016020">
    <property type="term" value="C:membrane"/>
    <property type="evidence" value="ECO:0007669"/>
    <property type="project" value="UniProtKB-SubCell"/>
</dbReference>
<accession>A0ABD6A9K9</accession>
<evidence type="ECO:0000313" key="7">
    <source>
        <dbReference type="Proteomes" id="UP001596547"/>
    </source>
</evidence>
<dbReference type="RefSeq" id="WP_276303471.1">
    <property type="nucleotide sequence ID" value="NZ_CP119992.1"/>
</dbReference>
<dbReference type="CDD" id="cd06530">
    <property type="entry name" value="S26_SPase_I"/>
    <property type="match status" value="1"/>
</dbReference>
<keyword evidence="3 5" id="KW-1133">Transmembrane helix</keyword>
<dbReference type="Proteomes" id="UP001596547">
    <property type="component" value="Unassembled WGS sequence"/>
</dbReference>
<organism evidence="6 7">
    <name type="scientific">Halomarina halobia</name>
    <dbReference type="NCBI Taxonomy" id="3033386"/>
    <lineage>
        <taxon>Archaea</taxon>
        <taxon>Methanobacteriati</taxon>
        <taxon>Methanobacteriota</taxon>
        <taxon>Stenosarchaea group</taxon>
        <taxon>Halobacteria</taxon>
        <taxon>Halobacteriales</taxon>
        <taxon>Natronomonadaceae</taxon>
        <taxon>Halomarina</taxon>
    </lineage>
</organism>
<dbReference type="GeneID" id="79316059"/>
<dbReference type="PANTHER" id="PTHR10806">
    <property type="entry name" value="SIGNAL PEPTIDASE COMPLEX CATALYTIC SUBUNIT SEC11"/>
    <property type="match status" value="1"/>
</dbReference>
<evidence type="ECO:0000313" key="6">
    <source>
        <dbReference type="EMBL" id="MFC7317279.1"/>
    </source>
</evidence>
<dbReference type="PANTHER" id="PTHR10806:SF6">
    <property type="entry name" value="SIGNAL PEPTIDASE COMPLEX CATALYTIC SUBUNIT SEC11"/>
    <property type="match status" value="1"/>
</dbReference>
<dbReference type="InterPro" id="IPR019533">
    <property type="entry name" value="Peptidase_S26"/>
</dbReference>
<comment type="subcellular location">
    <subcellularLocation>
        <location evidence="1">Membrane</location>
    </subcellularLocation>
</comment>
<evidence type="ECO:0000256" key="5">
    <source>
        <dbReference type="SAM" id="Phobius"/>
    </source>
</evidence>
<dbReference type="InterPro" id="IPR001733">
    <property type="entry name" value="Peptidase_S26B"/>
</dbReference>
<dbReference type="InterPro" id="IPR036286">
    <property type="entry name" value="LexA/Signal_pep-like_sf"/>
</dbReference>
<keyword evidence="4 5" id="KW-0472">Membrane</keyword>
<evidence type="ECO:0000256" key="3">
    <source>
        <dbReference type="ARBA" id="ARBA00022989"/>
    </source>
</evidence>
<keyword evidence="2 5" id="KW-0812">Transmembrane</keyword>
<feature type="transmembrane region" description="Helical" evidence="5">
    <location>
        <begin position="34"/>
        <end position="55"/>
    </location>
</feature>
<keyword evidence="7" id="KW-1185">Reference proteome</keyword>
<dbReference type="SUPFAM" id="SSF51306">
    <property type="entry name" value="LexA/Signal peptidase"/>
    <property type="match status" value="1"/>
</dbReference>
<protein>
    <submittedName>
        <fullName evidence="6">S26 family signal peptidase</fullName>
    </submittedName>
</protein>
<dbReference type="AlphaFoldDB" id="A0ABD6A9K9"/>
<name>A0ABD6A9K9_9EURY</name>
<evidence type="ECO:0000256" key="4">
    <source>
        <dbReference type="ARBA" id="ARBA00023136"/>
    </source>
</evidence>